<evidence type="ECO:0000256" key="2">
    <source>
        <dbReference type="ARBA" id="ARBA00010219"/>
    </source>
</evidence>
<proteinExistence type="inferred from homology"/>
<evidence type="ECO:0000256" key="1">
    <source>
        <dbReference type="ARBA" id="ARBA00005196"/>
    </source>
</evidence>
<name>A0A846ZQW4_9GAMM</name>
<evidence type="ECO:0000256" key="5">
    <source>
        <dbReference type="ARBA" id="ARBA00023154"/>
    </source>
</evidence>
<dbReference type="PANTHER" id="PTHR31689">
    <property type="entry name" value="DIAMINOPIMELATE EPIMERASE, CHLOROPLASTIC"/>
    <property type="match status" value="1"/>
</dbReference>
<keyword evidence="6 8" id="KW-0413">Isomerase</keyword>
<feature type="binding site" evidence="8">
    <location>
        <begin position="222"/>
        <end position="223"/>
    </location>
    <ligand>
        <name>substrate</name>
    </ligand>
</feature>
<dbReference type="GO" id="GO:0005829">
    <property type="term" value="C:cytosol"/>
    <property type="evidence" value="ECO:0007669"/>
    <property type="project" value="TreeGrafter"/>
</dbReference>
<dbReference type="NCBIfam" id="TIGR00652">
    <property type="entry name" value="DapF"/>
    <property type="match status" value="1"/>
</dbReference>
<feature type="site" description="Could be important to modulate the pK values of the two catalytic cysteine residues" evidence="8">
    <location>
        <position position="163"/>
    </location>
</feature>
<evidence type="ECO:0000313" key="10">
    <source>
        <dbReference type="EMBL" id="NKZ40057.1"/>
    </source>
</evidence>
<dbReference type="PROSITE" id="PS01326">
    <property type="entry name" value="DAP_EPIMERASE"/>
    <property type="match status" value="1"/>
</dbReference>
<comment type="caution">
    <text evidence="10">The sequence shown here is derived from an EMBL/GenBank/DDBJ whole genome shotgun (WGS) entry which is preliminary data.</text>
</comment>
<dbReference type="GO" id="GO:0008837">
    <property type="term" value="F:diaminopimelate epimerase activity"/>
    <property type="evidence" value="ECO:0007669"/>
    <property type="project" value="UniProtKB-UniRule"/>
</dbReference>
<dbReference type="EMBL" id="JAAZQD010000006">
    <property type="protein sequence ID" value="NKZ40057.1"/>
    <property type="molecule type" value="Genomic_DNA"/>
</dbReference>
<comment type="pathway">
    <text evidence="1 8">Amino-acid biosynthesis; L-lysine biosynthesis via DAP pathway; DL-2,6-diaminopimelate from LL-2,6-diaminopimelate: step 1/1.</text>
</comment>
<feature type="active site" evidence="9">
    <location>
        <position position="76"/>
    </location>
</feature>
<dbReference type="AlphaFoldDB" id="A0A846ZQW4"/>
<dbReference type="UniPathway" id="UPA00034">
    <property type="reaction ID" value="UER00025"/>
</dbReference>
<evidence type="ECO:0000256" key="8">
    <source>
        <dbReference type="HAMAP-Rule" id="MF_00197"/>
    </source>
</evidence>
<accession>A0A846ZQW4</accession>
<feature type="binding site" evidence="8">
    <location>
        <position position="161"/>
    </location>
    <ligand>
        <name>substrate</name>
    </ligand>
</feature>
<dbReference type="HAMAP" id="MF_00197">
    <property type="entry name" value="DAP_epimerase"/>
    <property type="match status" value="1"/>
</dbReference>
<gene>
    <name evidence="8 10" type="primary">dapF</name>
    <name evidence="10" type="ORF">HF690_13950</name>
</gene>
<feature type="binding site" evidence="8">
    <location>
        <begin position="212"/>
        <end position="213"/>
    </location>
    <ligand>
        <name>substrate</name>
    </ligand>
</feature>
<feature type="site" description="Important for dimerization" evidence="8">
    <location>
        <position position="272"/>
    </location>
</feature>
<feature type="site" description="Could be important to modulate the pK values of the two catalytic cysteine residues" evidence="8">
    <location>
        <position position="212"/>
    </location>
</feature>
<evidence type="ECO:0000256" key="9">
    <source>
        <dbReference type="PROSITE-ProRule" id="PRU10125"/>
    </source>
</evidence>
<dbReference type="RefSeq" id="WP_168609879.1">
    <property type="nucleotide sequence ID" value="NZ_JAAZQD010000006.1"/>
</dbReference>
<keyword evidence="8" id="KW-0963">Cytoplasm</keyword>
<dbReference type="EC" id="5.1.1.7" evidence="3 8"/>
<dbReference type="Proteomes" id="UP000541636">
    <property type="component" value="Unassembled WGS sequence"/>
</dbReference>
<evidence type="ECO:0000313" key="11">
    <source>
        <dbReference type="Proteomes" id="UP000541636"/>
    </source>
</evidence>
<dbReference type="InterPro" id="IPR001653">
    <property type="entry name" value="DAP_epimerase_DapF"/>
</dbReference>
<comment type="subcellular location">
    <subcellularLocation>
        <location evidence="8">Cytoplasm</location>
    </subcellularLocation>
</comment>
<feature type="binding site" evidence="8">
    <location>
        <position position="46"/>
    </location>
    <ligand>
        <name>substrate</name>
    </ligand>
</feature>
<feature type="active site" description="Proton donor" evidence="8">
    <location>
        <position position="76"/>
    </location>
</feature>
<evidence type="ECO:0000256" key="3">
    <source>
        <dbReference type="ARBA" id="ARBA00013080"/>
    </source>
</evidence>
<comment type="function">
    <text evidence="8">Catalyzes the stereoinversion of LL-2,6-diaminopimelate (L,L-DAP) to meso-diaminopimelate (meso-DAP), a precursor of L-lysine and an essential component of the bacterial peptidoglycan.</text>
</comment>
<comment type="subunit">
    <text evidence="8">Homodimer.</text>
</comment>
<evidence type="ECO:0000256" key="4">
    <source>
        <dbReference type="ARBA" id="ARBA00022605"/>
    </source>
</evidence>
<keyword evidence="11" id="KW-1185">Reference proteome</keyword>
<comment type="catalytic activity">
    <reaction evidence="7 8">
        <text>(2S,6S)-2,6-diaminopimelate = meso-2,6-diaminopimelate</text>
        <dbReference type="Rhea" id="RHEA:15393"/>
        <dbReference type="ChEBI" id="CHEBI:57609"/>
        <dbReference type="ChEBI" id="CHEBI:57791"/>
        <dbReference type="EC" id="5.1.1.7"/>
    </reaction>
</comment>
<keyword evidence="4 8" id="KW-0028">Amino-acid biosynthesis</keyword>
<keyword evidence="5 8" id="KW-0457">Lysine biosynthesis</keyword>
<dbReference type="GO" id="GO:0009089">
    <property type="term" value="P:lysine biosynthetic process via diaminopimelate"/>
    <property type="evidence" value="ECO:0007669"/>
    <property type="project" value="UniProtKB-UniRule"/>
</dbReference>
<dbReference type="InterPro" id="IPR018510">
    <property type="entry name" value="DAP_epimerase_AS"/>
</dbReference>
<feature type="binding site" evidence="8">
    <location>
        <position position="194"/>
    </location>
    <ligand>
        <name>substrate</name>
    </ligand>
</feature>
<evidence type="ECO:0000256" key="6">
    <source>
        <dbReference type="ARBA" id="ARBA00023235"/>
    </source>
</evidence>
<dbReference type="PANTHER" id="PTHR31689:SF0">
    <property type="entry name" value="DIAMINOPIMELATE EPIMERASE"/>
    <property type="match status" value="1"/>
</dbReference>
<feature type="binding site" evidence="8">
    <location>
        <position position="13"/>
    </location>
    <ligand>
        <name>substrate</name>
    </ligand>
</feature>
<sequence length="280" mass="30314">MQLSFTKMHGLGNDFVVLDCRQRPMPLSTQDIRALGHRHTGIGFDQLLSIENAAEHDDCRYAYGIWNRDGEAVGQCGNGVRCVAAWLHREGLLDLDETVRLRSPSGPVTVRLIDALTAAVDMGEPQFEPGAIPFDTPQRAERYPIELDDASLSVGVVSMGNPHAVVEVDDLHAPSLERLGPQLTAHPRFSEGCNAGFATVLDMAHIRLRVHERGSGWTQACGTGACAAMAVLHAQGRVGREVEVRLPGGPLQIAWNGPGHTLWMTGPAAFVFEGKCTLPE</sequence>
<dbReference type="Pfam" id="PF01678">
    <property type="entry name" value="DAP_epimerase"/>
    <property type="match status" value="2"/>
</dbReference>
<reference evidence="10 11" key="1">
    <citation type="journal article" date="2017" name="Int. J. Syst. Evol. Microbiol.">
        <title>Oleiagrimonas citrea sp. nov., a marine bacterium isolated from tidal flat sediment and emended description of the genus Oleiagrimonas Fang et al. 2015 and Oleiagrimonas soli.</title>
        <authorList>
            <person name="Yang S.H."/>
            <person name="Seo H.S."/>
            <person name="Seong C.N."/>
            <person name="Kwon K.K."/>
        </authorList>
    </citation>
    <scope>NUCLEOTIDE SEQUENCE [LARGE SCALE GENOMIC DNA]</scope>
    <source>
        <strain evidence="10 11">MEBiC09124</strain>
    </source>
</reference>
<feature type="binding site" evidence="8">
    <location>
        <position position="67"/>
    </location>
    <ligand>
        <name>substrate</name>
    </ligand>
</feature>
<feature type="binding site" evidence="8">
    <location>
        <begin position="77"/>
        <end position="78"/>
    </location>
    <ligand>
        <name>substrate</name>
    </ligand>
</feature>
<feature type="active site" description="Proton acceptor" evidence="8">
    <location>
        <position position="221"/>
    </location>
</feature>
<evidence type="ECO:0000256" key="7">
    <source>
        <dbReference type="ARBA" id="ARBA00051712"/>
    </source>
</evidence>
<dbReference type="Gene3D" id="3.10.310.10">
    <property type="entry name" value="Diaminopimelate Epimerase, Chain A, domain 1"/>
    <property type="match status" value="2"/>
</dbReference>
<organism evidence="10 11">
    <name type="scientific">Oleiagrimonas citrea</name>
    <dbReference type="NCBI Taxonomy" id="1665687"/>
    <lineage>
        <taxon>Bacteria</taxon>
        <taxon>Pseudomonadati</taxon>
        <taxon>Pseudomonadota</taxon>
        <taxon>Gammaproteobacteria</taxon>
        <taxon>Lysobacterales</taxon>
        <taxon>Rhodanobacteraceae</taxon>
        <taxon>Oleiagrimonas</taxon>
    </lineage>
</organism>
<comment type="similarity">
    <text evidence="2 8">Belongs to the diaminopimelate epimerase family.</text>
</comment>
<dbReference type="SUPFAM" id="SSF54506">
    <property type="entry name" value="Diaminopimelate epimerase-like"/>
    <property type="match status" value="1"/>
</dbReference>
<protein>
    <recommendedName>
        <fullName evidence="3 8">Diaminopimelate epimerase</fullName>
        <shortName evidence="8">DAP epimerase</shortName>
        <ecNumber evidence="3 8">5.1.1.7</ecNumber>
    </recommendedName>
    <alternativeName>
        <fullName evidence="8">PLP-independent amino acid racemase</fullName>
    </alternativeName>
</protein>